<dbReference type="PANTHER" id="PTHR33695:SF1">
    <property type="entry name" value="LIPOPROTEIN SIGNAL PEPTIDASE"/>
    <property type="match status" value="1"/>
</dbReference>
<evidence type="ECO:0000256" key="1">
    <source>
        <dbReference type="ARBA" id="ARBA00006139"/>
    </source>
</evidence>
<keyword evidence="7 9" id="KW-1133">Transmembrane helix</keyword>
<comment type="pathway">
    <text evidence="9">Protein modification; lipoprotein biosynthesis (signal peptide cleavage).</text>
</comment>
<dbReference type="InterPro" id="IPR001872">
    <property type="entry name" value="Peptidase_A8"/>
</dbReference>
<dbReference type="PANTHER" id="PTHR33695">
    <property type="entry name" value="LIPOPROTEIN SIGNAL PEPTIDASE"/>
    <property type="match status" value="1"/>
</dbReference>
<evidence type="ECO:0000256" key="7">
    <source>
        <dbReference type="ARBA" id="ARBA00022989"/>
    </source>
</evidence>
<keyword evidence="2 9" id="KW-1003">Cell membrane</keyword>
<name>A0ABU5N044_9BACT</name>
<keyword evidence="6 9" id="KW-0378">Hydrolase</keyword>
<dbReference type="Pfam" id="PF01252">
    <property type="entry name" value="Peptidase_A8"/>
    <property type="match status" value="1"/>
</dbReference>
<comment type="subcellular location">
    <subcellularLocation>
        <location evidence="9">Cell membrane</location>
        <topology evidence="9">Multi-pass membrane protein</topology>
    </subcellularLocation>
</comment>
<evidence type="ECO:0000256" key="4">
    <source>
        <dbReference type="ARBA" id="ARBA00022692"/>
    </source>
</evidence>
<evidence type="ECO:0000256" key="5">
    <source>
        <dbReference type="ARBA" id="ARBA00022750"/>
    </source>
</evidence>
<feature type="active site" evidence="9">
    <location>
        <position position="111"/>
    </location>
</feature>
<comment type="similarity">
    <text evidence="1 9 10">Belongs to the peptidase A8 family.</text>
</comment>
<comment type="caution">
    <text evidence="9">Lacks conserved residue(s) required for the propagation of feature annotation.</text>
</comment>
<dbReference type="RefSeq" id="WP_322609589.1">
    <property type="nucleotide sequence ID" value="NZ_JARVCO010000012.1"/>
</dbReference>
<comment type="function">
    <text evidence="9">This protein specifically catalyzes the removal of signal peptides from prolipoproteins.</text>
</comment>
<feature type="transmembrane region" description="Helical" evidence="9">
    <location>
        <begin position="47"/>
        <end position="74"/>
    </location>
</feature>
<keyword evidence="8 9" id="KW-0472">Membrane</keyword>
<accession>A0ABU5N044</accession>
<dbReference type="HAMAP" id="MF_00161">
    <property type="entry name" value="LspA"/>
    <property type="match status" value="1"/>
</dbReference>
<evidence type="ECO:0000256" key="3">
    <source>
        <dbReference type="ARBA" id="ARBA00022670"/>
    </source>
</evidence>
<comment type="caution">
    <text evidence="11">The sequence shown here is derived from an EMBL/GenBank/DDBJ whole genome shotgun (WGS) entry which is preliminary data.</text>
</comment>
<dbReference type="GO" id="GO:0004190">
    <property type="term" value="F:aspartic-type endopeptidase activity"/>
    <property type="evidence" value="ECO:0007669"/>
    <property type="project" value="UniProtKB-EC"/>
</dbReference>
<gene>
    <name evidence="9 11" type="primary">lspA</name>
    <name evidence="11" type="ORF">P9H32_14350</name>
</gene>
<feature type="active site" evidence="9">
    <location>
        <position position="129"/>
    </location>
</feature>
<evidence type="ECO:0000256" key="8">
    <source>
        <dbReference type="ARBA" id="ARBA00023136"/>
    </source>
</evidence>
<evidence type="ECO:0000256" key="6">
    <source>
        <dbReference type="ARBA" id="ARBA00022801"/>
    </source>
</evidence>
<keyword evidence="4 9" id="KW-0812">Transmembrane</keyword>
<reference evidence="11 12" key="1">
    <citation type="journal article" date="2024" name="Appl. Environ. Microbiol.">
        <title>Pontiella agarivorans sp. nov., a novel marine anaerobic bacterium capable of degrading macroalgal polysaccharides and fixing nitrogen.</title>
        <authorList>
            <person name="Liu N."/>
            <person name="Kivenson V."/>
            <person name="Peng X."/>
            <person name="Cui Z."/>
            <person name="Lankiewicz T.S."/>
            <person name="Gosselin K.M."/>
            <person name="English C.J."/>
            <person name="Blair E.M."/>
            <person name="O'Malley M.A."/>
            <person name="Valentine D.L."/>
        </authorList>
    </citation>
    <scope>NUCLEOTIDE SEQUENCE [LARGE SCALE GENOMIC DNA]</scope>
    <source>
        <strain evidence="11 12">NLcol2</strain>
    </source>
</reference>
<feature type="transmembrane region" description="Helical" evidence="9">
    <location>
        <begin position="124"/>
        <end position="145"/>
    </location>
</feature>
<evidence type="ECO:0000256" key="2">
    <source>
        <dbReference type="ARBA" id="ARBA00022475"/>
    </source>
</evidence>
<dbReference type="PRINTS" id="PR00781">
    <property type="entry name" value="LIPOSIGPTASE"/>
</dbReference>
<keyword evidence="5 9" id="KW-0064">Aspartyl protease</keyword>
<feature type="transmembrane region" description="Helical" evidence="9">
    <location>
        <begin position="86"/>
        <end position="104"/>
    </location>
</feature>
<evidence type="ECO:0000256" key="9">
    <source>
        <dbReference type="HAMAP-Rule" id="MF_00161"/>
    </source>
</evidence>
<dbReference type="NCBIfam" id="TIGR00077">
    <property type="entry name" value="lspA"/>
    <property type="match status" value="1"/>
</dbReference>
<comment type="catalytic activity">
    <reaction evidence="9">
        <text>Release of signal peptides from bacterial membrane prolipoproteins. Hydrolyzes -Xaa-Yaa-Zaa-|-(S,diacylglyceryl)Cys-, in which Xaa is hydrophobic (preferably Leu), and Yaa (Ala or Ser) and Zaa (Gly or Ala) have small, neutral side chains.</text>
        <dbReference type="EC" id="3.4.23.36"/>
    </reaction>
</comment>
<evidence type="ECO:0000313" key="12">
    <source>
        <dbReference type="Proteomes" id="UP001290861"/>
    </source>
</evidence>
<evidence type="ECO:0000313" key="11">
    <source>
        <dbReference type="EMBL" id="MDZ8119807.1"/>
    </source>
</evidence>
<organism evidence="11 12">
    <name type="scientific">Pontiella agarivorans</name>
    <dbReference type="NCBI Taxonomy" id="3038953"/>
    <lineage>
        <taxon>Bacteria</taxon>
        <taxon>Pseudomonadati</taxon>
        <taxon>Kiritimatiellota</taxon>
        <taxon>Kiritimatiellia</taxon>
        <taxon>Kiritimatiellales</taxon>
        <taxon>Pontiellaceae</taxon>
        <taxon>Pontiella</taxon>
    </lineage>
</organism>
<dbReference type="EC" id="3.4.23.36" evidence="9"/>
<protein>
    <recommendedName>
        <fullName evidence="9">Lipoprotein signal peptidase</fullName>
        <ecNumber evidence="9">3.4.23.36</ecNumber>
    </recommendedName>
    <alternativeName>
        <fullName evidence="9">Prolipoprotein signal peptidase</fullName>
    </alternativeName>
    <alternativeName>
        <fullName evidence="9">Signal peptidase II</fullName>
        <shortName evidence="9">SPase II</shortName>
    </alternativeName>
</protein>
<dbReference type="Proteomes" id="UP001290861">
    <property type="component" value="Unassembled WGS sequence"/>
</dbReference>
<keyword evidence="3 9" id="KW-0645">Protease</keyword>
<dbReference type="EMBL" id="JARVCO010000012">
    <property type="protein sequence ID" value="MDZ8119807.1"/>
    <property type="molecule type" value="Genomic_DNA"/>
</dbReference>
<proteinExistence type="inferred from homology"/>
<evidence type="ECO:0000256" key="10">
    <source>
        <dbReference type="RuleBase" id="RU004181"/>
    </source>
</evidence>
<keyword evidence="12" id="KW-1185">Reference proteome</keyword>
<sequence>MLILIIGLAVLFLDQLTKQGIRAHLVYGDSIPVIDGFFNIVYVRNDGAAWNLLAGHGIILILISFGVMVALYWFRNQIIEGKRRNEILMGLLFGGIAGNLIDRIRFGWVTDFLSFSFGTYEYPSFNVADSAICIVFVVFLVMSFLDKKKQEEKAENA</sequence>